<dbReference type="SUPFAM" id="SSF53335">
    <property type="entry name" value="S-adenosyl-L-methionine-dependent methyltransferases"/>
    <property type="match status" value="1"/>
</dbReference>
<feature type="domain" description="Ribosomal RNA methyltransferase FtsJ" evidence="9">
    <location>
        <begin position="247"/>
        <end position="431"/>
    </location>
</feature>
<keyword evidence="5" id="KW-0808">Transferase</keyword>
<evidence type="ECO:0000313" key="10">
    <source>
        <dbReference type="EMBL" id="VDN95517.1"/>
    </source>
</evidence>
<dbReference type="FunFam" id="3.30.300.130:FF:000005">
    <property type="entry name" value="Mitotic spindle-associated mmxd complex subunit"/>
    <property type="match status" value="1"/>
</dbReference>
<evidence type="ECO:0000313" key="11">
    <source>
        <dbReference type="Proteomes" id="UP000278627"/>
    </source>
</evidence>
<dbReference type="Gene3D" id="6.10.250.1280">
    <property type="match status" value="1"/>
</dbReference>
<dbReference type="Gene3D" id="3.40.50.150">
    <property type="entry name" value="Vaccinia Virus protein VP39"/>
    <property type="match status" value="1"/>
</dbReference>
<dbReference type="PANTHER" id="PTHR10920:SF18">
    <property type="entry name" value="RRNA METHYLTRANSFERASE 2, MITOCHONDRIAL"/>
    <property type="match status" value="1"/>
</dbReference>
<dbReference type="Pfam" id="PF01728">
    <property type="entry name" value="FtsJ"/>
    <property type="match status" value="1"/>
</dbReference>
<evidence type="ECO:0000256" key="3">
    <source>
        <dbReference type="ARBA" id="ARBA00022552"/>
    </source>
</evidence>
<keyword evidence="6" id="KW-0949">S-adenosyl-L-methionine</keyword>
<evidence type="ECO:0000313" key="12">
    <source>
        <dbReference type="WBParaSite" id="BPAG_0001440401-mRNA-1"/>
    </source>
</evidence>
<keyword evidence="11" id="KW-1185">Reference proteome</keyword>
<evidence type="ECO:0000256" key="8">
    <source>
        <dbReference type="ARBA" id="ARBA00041184"/>
    </source>
</evidence>
<dbReference type="STRING" id="6280.A0A0N4TZD4"/>
<evidence type="ECO:0000259" key="9">
    <source>
        <dbReference type="Pfam" id="PF01728"/>
    </source>
</evidence>
<reference evidence="10 11" key="2">
    <citation type="submission" date="2018-11" db="EMBL/GenBank/DDBJ databases">
        <authorList>
            <consortium name="Pathogen Informatics"/>
        </authorList>
    </citation>
    <scope>NUCLEOTIDE SEQUENCE [LARGE SCALE GENOMIC DNA]</scope>
</reference>
<dbReference type="InterPro" id="IPR002877">
    <property type="entry name" value="RNA_MeTrfase_FtsJ_dom"/>
</dbReference>
<dbReference type="Proteomes" id="UP000278627">
    <property type="component" value="Unassembled WGS sequence"/>
</dbReference>
<dbReference type="EMBL" id="UZAD01013611">
    <property type="protein sequence ID" value="VDN95517.1"/>
    <property type="molecule type" value="Genomic_DNA"/>
</dbReference>
<dbReference type="InterPro" id="IPR034904">
    <property type="entry name" value="FSCA_dom_sf"/>
</dbReference>
<evidence type="ECO:0000256" key="2">
    <source>
        <dbReference type="ARBA" id="ARBA00010381"/>
    </source>
</evidence>
<evidence type="ECO:0000256" key="6">
    <source>
        <dbReference type="ARBA" id="ARBA00022691"/>
    </source>
</evidence>
<dbReference type="GO" id="GO:0097361">
    <property type="term" value="C:cytosolic [4Fe-4S] assembly targeting complex"/>
    <property type="evidence" value="ECO:0007669"/>
    <property type="project" value="UniProtKB-ARBA"/>
</dbReference>
<comment type="similarity">
    <text evidence="2">Belongs to the MIP18 family.</text>
</comment>
<dbReference type="GO" id="GO:0008650">
    <property type="term" value="F:rRNA (uridine-2'-O-)-methyltransferase activity"/>
    <property type="evidence" value="ECO:0007669"/>
    <property type="project" value="TreeGrafter"/>
</dbReference>
<protein>
    <recommendedName>
        <fullName evidence="8">rRNA methyltransferase 2, mitochondrial</fullName>
    </recommendedName>
</protein>
<dbReference type="GO" id="GO:0005739">
    <property type="term" value="C:mitochondrion"/>
    <property type="evidence" value="ECO:0007669"/>
    <property type="project" value="TreeGrafter"/>
</dbReference>
<evidence type="ECO:0000256" key="7">
    <source>
        <dbReference type="ARBA" id="ARBA00022829"/>
    </source>
</evidence>
<reference evidence="12" key="1">
    <citation type="submission" date="2017-02" db="UniProtKB">
        <authorList>
            <consortium name="WormBaseParasite"/>
        </authorList>
    </citation>
    <scope>IDENTIFICATION</scope>
</reference>
<dbReference type="AlphaFoldDB" id="A0A0N4TZD4"/>
<dbReference type="WBParaSite" id="BPAG_0001440401-mRNA-1">
    <property type="protein sequence ID" value="BPAG_0001440401-mRNA-1"/>
    <property type="gene ID" value="BPAG_0001440401"/>
</dbReference>
<dbReference type="SUPFAM" id="SSF117916">
    <property type="entry name" value="Fe-S cluster assembly (FSCA) domain-like"/>
    <property type="match status" value="1"/>
</dbReference>
<evidence type="ECO:0000256" key="1">
    <source>
        <dbReference type="ARBA" id="ARBA00009258"/>
    </source>
</evidence>
<gene>
    <name evidence="10" type="ORF">BPAG_LOCUS14332</name>
</gene>
<dbReference type="GO" id="GO:0007059">
    <property type="term" value="P:chromosome segregation"/>
    <property type="evidence" value="ECO:0007669"/>
    <property type="project" value="UniProtKB-KW"/>
</dbReference>
<name>A0A0N4TZD4_BRUPA</name>
<evidence type="ECO:0000256" key="5">
    <source>
        <dbReference type="ARBA" id="ARBA00022679"/>
    </source>
</evidence>
<dbReference type="InterPro" id="IPR050082">
    <property type="entry name" value="RNA_methyltr_RlmE"/>
</dbReference>
<evidence type="ECO:0000256" key="4">
    <source>
        <dbReference type="ARBA" id="ARBA00022603"/>
    </source>
</evidence>
<proteinExistence type="inferred from homology"/>
<dbReference type="InterPro" id="IPR015507">
    <property type="entry name" value="rRNA-MeTfrase_E"/>
</dbReference>
<accession>A0A0N4TZD4</accession>
<dbReference type="PANTHER" id="PTHR10920">
    <property type="entry name" value="RIBOSOMAL RNA METHYLTRANSFERASE"/>
    <property type="match status" value="1"/>
</dbReference>
<sequence>PSKLENATPTVYSTKSRVKKLSDSELNPNITDPIDAQEIFDYIRSCCSRDINDPEHPLTLEQLNVVQEELIVVDKDNDEMIVNVEYVPTIPHCSMATLIGLTIRTKLQRSVHPSVKLIVRIMAGTHMSADAINKQLADKERVAAALENPDLLHAVNQMVSECCVELCFLGFFWFESLACINLIRFHCNSGDDVSLIMFFNIKLKAELITLWLPVRCFSKDKKSTATLKYLHKQWSDEFSKKAREHSYRARSAYKLLEINEKYKIIKPGMVVVDVGAAPGSWCQVVADIVQPNVYDNALILGIDLQPILPISGVNFLDLSDITAQKTHENIKQILNGRSVDVVISDMAPNPTGDGGIDHERILSLCATALELSVRKSVIPLVKNGTFLCKIWDGPRREEFIERLKQDFRNVYTVKPKASRDHSAEIYLLAMKKLL</sequence>
<dbReference type="InterPro" id="IPR029063">
    <property type="entry name" value="SAM-dependent_MTases_sf"/>
</dbReference>
<keyword evidence="7" id="KW-0159">Chromosome partition</keyword>
<organism evidence="12">
    <name type="scientific">Brugia pahangi</name>
    <name type="common">Filarial nematode worm</name>
    <dbReference type="NCBI Taxonomy" id="6280"/>
    <lineage>
        <taxon>Eukaryota</taxon>
        <taxon>Metazoa</taxon>
        <taxon>Ecdysozoa</taxon>
        <taxon>Nematoda</taxon>
        <taxon>Chromadorea</taxon>
        <taxon>Rhabditida</taxon>
        <taxon>Spirurina</taxon>
        <taxon>Spiruromorpha</taxon>
        <taxon>Filarioidea</taxon>
        <taxon>Onchocercidae</taxon>
        <taxon>Brugia</taxon>
    </lineage>
</organism>
<keyword evidence="4" id="KW-0489">Methyltransferase</keyword>
<keyword evidence="3" id="KW-0698">rRNA processing</keyword>
<comment type="similarity">
    <text evidence="1">Belongs to the class I-like SAM-binding methyltransferase superfamily. RNA methyltransferase RlmE family.</text>
</comment>
<dbReference type="HAMAP" id="MF_01547">
    <property type="entry name" value="RNA_methyltr_E"/>
    <property type="match status" value="1"/>
</dbReference>
<dbReference type="Gene3D" id="3.30.300.130">
    <property type="entry name" value="Fe-S cluster assembly (FSCA)"/>
    <property type="match status" value="1"/>
</dbReference>